<keyword evidence="2 10" id="KW-0575">Peroxidase</keyword>
<proteinExistence type="inferred from homology"/>
<evidence type="ECO:0000256" key="1">
    <source>
        <dbReference type="ARBA" id="ARBA00001970"/>
    </source>
</evidence>
<feature type="domain" description="Dyp-type peroxidase C-terminal" evidence="9">
    <location>
        <begin position="139"/>
        <end position="301"/>
    </location>
</feature>
<evidence type="ECO:0000256" key="4">
    <source>
        <dbReference type="ARBA" id="ARBA00023002"/>
    </source>
</evidence>
<dbReference type="RefSeq" id="WP_002713020.1">
    <property type="nucleotide sequence ID" value="NZ_KB375281.1"/>
</dbReference>
<dbReference type="HOGENOM" id="CLU_044178_0_0_5"/>
<dbReference type="PROSITE" id="PS51404">
    <property type="entry name" value="DYP_PEROXIDASE"/>
    <property type="match status" value="1"/>
</dbReference>
<dbReference type="Proteomes" id="UP000001095">
    <property type="component" value="Unassembled WGS sequence"/>
</dbReference>
<feature type="compositionally biased region" description="Polar residues" evidence="7">
    <location>
        <begin position="323"/>
        <end position="338"/>
    </location>
</feature>
<keyword evidence="4" id="KW-0560">Oxidoreductase</keyword>
<organism evidence="10 11">
    <name type="scientific">Afipia clevelandensis ATCC 49720</name>
    <dbReference type="NCBI Taxonomy" id="883079"/>
    <lineage>
        <taxon>Bacteria</taxon>
        <taxon>Pseudomonadati</taxon>
        <taxon>Pseudomonadota</taxon>
        <taxon>Alphaproteobacteria</taxon>
        <taxon>Hyphomicrobiales</taxon>
        <taxon>Nitrobacteraceae</taxon>
        <taxon>Afipia</taxon>
    </lineage>
</organism>
<keyword evidence="3" id="KW-0479">Metal-binding</keyword>
<dbReference type="OrthoDB" id="9781066at2"/>
<evidence type="ECO:0000256" key="5">
    <source>
        <dbReference type="ARBA" id="ARBA00023004"/>
    </source>
</evidence>
<dbReference type="GO" id="GO:0020037">
    <property type="term" value="F:heme binding"/>
    <property type="evidence" value="ECO:0007669"/>
    <property type="project" value="InterPro"/>
</dbReference>
<dbReference type="EMBL" id="AGWY01000008">
    <property type="protein sequence ID" value="EKS35942.1"/>
    <property type="molecule type" value="Genomic_DNA"/>
</dbReference>
<dbReference type="InterPro" id="IPR011008">
    <property type="entry name" value="Dimeric_a/b-barrel"/>
</dbReference>
<evidence type="ECO:0000256" key="7">
    <source>
        <dbReference type="SAM" id="MobiDB-lite"/>
    </source>
</evidence>
<comment type="cofactor">
    <cofactor evidence="1">
        <name>heme b</name>
        <dbReference type="ChEBI" id="CHEBI:60344"/>
    </cofactor>
</comment>
<dbReference type="Pfam" id="PF04261">
    <property type="entry name" value="Dyp_perox_N"/>
    <property type="match status" value="1"/>
</dbReference>
<evidence type="ECO:0000259" key="8">
    <source>
        <dbReference type="Pfam" id="PF04261"/>
    </source>
</evidence>
<dbReference type="GO" id="GO:0004601">
    <property type="term" value="F:peroxidase activity"/>
    <property type="evidence" value="ECO:0007669"/>
    <property type="project" value="UniProtKB-KW"/>
</dbReference>
<accession>K8P019</accession>
<sequence>MSFVVSQPVVARLSRSAIFLAVTINSGAGAERTVRELCADLSSLLRGVGFRNLDGQLSCIMGFGSQAWDRLFGTPRPKDLHPFREIRGVHTAVSTPGDILFHIRAASMDLCFELATHIMSRLAGAVSVVDEVHGFKFFDDRDLLGFVDGTENPVGQAADAATLIGDDDAPFAGGSYVIVQKYLHDLERWNKVPVEEQENIIGRHKLSDIEQPDSVKKPYAHNVLTSLEENGEQIQILRDNMPFGEIGKGEFGTYFIGYARAPQPIETMLDNMFIGNPPGTYDHLLDFSRAVTGCLFFVPTASFLDDVNPDAPPATDTDIGTPETLTTKVPQQKTSRSDGSLGIGSLKQRGVT</sequence>
<keyword evidence="11" id="KW-1185">Reference proteome</keyword>
<name>K8P019_9BRAD</name>
<gene>
    <name evidence="10" type="ORF">HMPREF9696_02154</name>
</gene>
<dbReference type="PANTHER" id="PTHR30521:SF0">
    <property type="entry name" value="DYP-TYPE PEROXIDASE FAMILY PROTEIN"/>
    <property type="match status" value="1"/>
</dbReference>
<evidence type="ECO:0000313" key="11">
    <source>
        <dbReference type="Proteomes" id="UP000001095"/>
    </source>
</evidence>
<dbReference type="InterPro" id="IPR048328">
    <property type="entry name" value="Dyp_perox_C"/>
</dbReference>
<feature type="region of interest" description="Disordered" evidence="7">
    <location>
        <begin position="307"/>
        <end position="352"/>
    </location>
</feature>
<dbReference type="InterPro" id="IPR048327">
    <property type="entry name" value="Dyp_perox_N"/>
</dbReference>
<dbReference type="SUPFAM" id="SSF54909">
    <property type="entry name" value="Dimeric alpha+beta barrel"/>
    <property type="match status" value="1"/>
</dbReference>
<keyword evidence="5" id="KW-0408">Iron</keyword>
<dbReference type="AlphaFoldDB" id="K8P019"/>
<feature type="domain" description="Dyp-type peroxidase N-terminal" evidence="8">
    <location>
        <begin position="7"/>
        <end position="136"/>
    </location>
</feature>
<evidence type="ECO:0000259" key="9">
    <source>
        <dbReference type="Pfam" id="PF20628"/>
    </source>
</evidence>
<evidence type="ECO:0000256" key="6">
    <source>
        <dbReference type="ARBA" id="ARBA00025737"/>
    </source>
</evidence>
<evidence type="ECO:0000256" key="3">
    <source>
        <dbReference type="ARBA" id="ARBA00022723"/>
    </source>
</evidence>
<reference evidence="10 11" key="1">
    <citation type="submission" date="2012-04" db="EMBL/GenBank/DDBJ databases">
        <title>The Genome Sequence of Afipia clevelandensis ATCC 49720.</title>
        <authorList>
            <consortium name="The Broad Institute Genome Sequencing Platform"/>
            <person name="Earl A."/>
            <person name="Ward D."/>
            <person name="Feldgarden M."/>
            <person name="Gevers D."/>
            <person name="Huys G."/>
            <person name="Walker B."/>
            <person name="Young S.K."/>
            <person name="Zeng Q."/>
            <person name="Gargeya S."/>
            <person name="Fitzgerald M."/>
            <person name="Haas B."/>
            <person name="Abouelleil A."/>
            <person name="Alvarado L."/>
            <person name="Arachchi H.M."/>
            <person name="Berlin A."/>
            <person name="Chapman S.B."/>
            <person name="Goldberg J."/>
            <person name="Griggs A."/>
            <person name="Gujja S."/>
            <person name="Hansen M."/>
            <person name="Howarth C."/>
            <person name="Imamovic A."/>
            <person name="Larimer J."/>
            <person name="McCowen C."/>
            <person name="Montmayeur A."/>
            <person name="Murphy C."/>
            <person name="Neiman D."/>
            <person name="Pearson M."/>
            <person name="Priest M."/>
            <person name="Roberts A."/>
            <person name="Saif S."/>
            <person name="Shea T."/>
            <person name="Sisk P."/>
            <person name="Sykes S."/>
            <person name="Wortman J."/>
            <person name="Nusbaum C."/>
            <person name="Birren B."/>
        </authorList>
    </citation>
    <scope>NUCLEOTIDE SEQUENCE [LARGE SCALE GENOMIC DNA]</scope>
    <source>
        <strain evidence="10 11">ATCC 49720</strain>
    </source>
</reference>
<dbReference type="PANTHER" id="PTHR30521">
    <property type="entry name" value="DEFERROCHELATASE/PEROXIDASE"/>
    <property type="match status" value="1"/>
</dbReference>
<protein>
    <submittedName>
        <fullName evidence="10">Dyp-type peroxidase</fullName>
    </submittedName>
</protein>
<dbReference type="GO" id="GO:0046872">
    <property type="term" value="F:metal ion binding"/>
    <property type="evidence" value="ECO:0007669"/>
    <property type="project" value="UniProtKB-KW"/>
</dbReference>
<dbReference type="GO" id="GO:0005829">
    <property type="term" value="C:cytosol"/>
    <property type="evidence" value="ECO:0007669"/>
    <property type="project" value="TreeGrafter"/>
</dbReference>
<dbReference type="PATRIC" id="fig|883079.3.peg.2187"/>
<evidence type="ECO:0000256" key="2">
    <source>
        <dbReference type="ARBA" id="ARBA00022559"/>
    </source>
</evidence>
<evidence type="ECO:0000313" key="10">
    <source>
        <dbReference type="EMBL" id="EKS35942.1"/>
    </source>
</evidence>
<comment type="similarity">
    <text evidence="6">Belongs to the DyP-type peroxidase family.</text>
</comment>
<dbReference type="Pfam" id="PF20628">
    <property type="entry name" value="Dyp_perox_C"/>
    <property type="match status" value="1"/>
</dbReference>
<dbReference type="InterPro" id="IPR006314">
    <property type="entry name" value="Dyp_peroxidase"/>
</dbReference>
<comment type="caution">
    <text evidence="10">The sequence shown here is derived from an EMBL/GenBank/DDBJ whole genome shotgun (WGS) entry which is preliminary data.</text>
</comment>
<dbReference type="NCBIfam" id="TIGR01413">
    <property type="entry name" value="Dyp_perox_fam"/>
    <property type="match status" value="1"/>
</dbReference>